<protein>
    <submittedName>
        <fullName evidence="1">Uncharacterized protein</fullName>
    </submittedName>
</protein>
<dbReference type="EMBL" id="VSRR010073501">
    <property type="protein sequence ID" value="MPC87098.1"/>
    <property type="molecule type" value="Genomic_DNA"/>
</dbReference>
<reference evidence="1 2" key="1">
    <citation type="submission" date="2019-05" db="EMBL/GenBank/DDBJ databases">
        <title>Another draft genome of Portunus trituberculatus and its Hox gene families provides insights of decapod evolution.</title>
        <authorList>
            <person name="Jeong J.-H."/>
            <person name="Song I."/>
            <person name="Kim S."/>
            <person name="Choi T."/>
            <person name="Kim D."/>
            <person name="Ryu S."/>
            <person name="Kim W."/>
        </authorList>
    </citation>
    <scope>NUCLEOTIDE SEQUENCE [LARGE SCALE GENOMIC DNA]</scope>
    <source>
        <tissue evidence="1">Muscle</tissue>
    </source>
</reference>
<organism evidence="1 2">
    <name type="scientific">Portunus trituberculatus</name>
    <name type="common">Swimming crab</name>
    <name type="synonym">Neptunus trituberculatus</name>
    <dbReference type="NCBI Taxonomy" id="210409"/>
    <lineage>
        <taxon>Eukaryota</taxon>
        <taxon>Metazoa</taxon>
        <taxon>Ecdysozoa</taxon>
        <taxon>Arthropoda</taxon>
        <taxon>Crustacea</taxon>
        <taxon>Multicrustacea</taxon>
        <taxon>Malacostraca</taxon>
        <taxon>Eumalacostraca</taxon>
        <taxon>Eucarida</taxon>
        <taxon>Decapoda</taxon>
        <taxon>Pleocyemata</taxon>
        <taxon>Brachyura</taxon>
        <taxon>Eubrachyura</taxon>
        <taxon>Portunoidea</taxon>
        <taxon>Portunidae</taxon>
        <taxon>Portuninae</taxon>
        <taxon>Portunus</taxon>
    </lineage>
</organism>
<comment type="caution">
    <text evidence="1">The sequence shown here is derived from an EMBL/GenBank/DDBJ whole genome shotgun (WGS) entry which is preliminary data.</text>
</comment>
<proteinExistence type="predicted"/>
<dbReference type="AlphaFoldDB" id="A0A5B7J2G9"/>
<name>A0A5B7J2G9_PORTR</name>
<keyword evidence="2" id="KW-1185">Reference proteome</keyword>
<sequence>MRGGDRGRRRAGLEGRGGWHCAAPREGRKCCSLCSCVPVYTIATTTTTPAS</sequence>
<accession>A0A5B7J2G9</accession>
<gene>
    <name evidence="1" type="ORF">E2C01_081949</name>
</gene>
<dbReference type="Proteomes" id="UP000324222">
    <property type="component" value="Unassembled WGS sequence"/>
</dbReference>
<evidence type="ECO:0000313" key="2">
    <source>
        <dbReference type="Proteomes" id="UP000324222"/>
    </source>
</evidence>
<evidence type="ECO:0000313" key="1">
    <source>
        <dbReference type="EMBL" id="MPC87098.1"/>
    </source>
</evidence>